<evidence type="ECO:0000259" key="2">
    <source>
        <dbReference type="SMART" id="SM00355"/>
    </source>
</evidence>
<dbReference type="SMART" id="SM00355">
    <property type="entry name" value="ZnF_C2H2"/>
    <property type="match status" value="3"/>
</dbReference>
<organism evidence="3 4">
    <name type="scientific">Coniosporium apollinis (strain CBS 100218)</name>
    <name type="common">Rock-inhabiting black yeast</name>
    <dbReference type="NCBI Taxonomy" id="1168221"/>
    <lineage>
        <taxon>Eukaryota</taxon>
        <taxon>Fungi</taxon>
        <taxon>Dikarya</taxon>
        <taxon>Ascomycota</taxon>
        <taxon>Pezizomycotina</taxon>
        <taxon>Dothideomycetes</taxon>
        <taxon>Dothideomycetes incertae sedis</taxon>
        <taxon>Coniosporium</taxon>
    </lineage>
</organism>
<proteinExistence type="predicted"/>
<dbReference type="EMBL" id="JH767559">
    <property type="protein sequence ID" value="EON62447.1"/>
    <property type="molecule type" value="Genomic_DNA"/>
</dbReference>
<evidence type="ECO:0000256" key="1">
    <source>
        <dbReference type="SAM" id="MobiDB-lite"/>
    </source>
</evidence>
<sequence length="436" mass="49196">MVLWKLGYPALQRMKELLRKILRKLFKPFKAKVYVCPFCPDGEHNYPRPDNLQRHVRVHHIDRDKDDPALREVLERKLMAKSRGKRRRAVEMSVETTTPAVGGPERKQSLEGVVGEAVPTKIRRVDDKGQLSNLPPNSVLSSGQWYSDVLAAPWVSENSFLSGDVSGPPSMDAFLGMLPGTEMRFSHIPFESDQAALDTPSDFCQLPPLPLPQCPTFQPQDVVDDPSNLPLPGYDIDLYGDTNAAPSSYALSTDREGIRGIPIETESPGSSKLTPTFQCTFCHKAISYKAWKRHEEAVHLPQFQWVCQASGPLVASGGSLDILCAFCKLPNPSNSHFSDCHRAAECFARPAIDRSFPRKDNLKQHWKNVHQCELTEDVAQHWRRTINYEKKEWGCGFCGQKLESWDVRAVHIAQHFREGCTMASWDSNRSVIQQAY</sequence>
<gene>
    <name evidence="3" type="ORF">W97_01669</name>
</gene>
<protein>
    <recommendedName>
        <fullName evidence="2">C2H2-type domain-containing protein</fullName>
    </recommendedName>
</protein>
<keyword evidence="4" id="KW-1185">Reference proteome</keyword>
<dbReference type="InterPro" id="IPR013087">
    <property type="entry name" value="Znf_C2H2_type"/>
</dbReference>
<evidence type="ECO:0000313" key="3">
    <source>
        <dbReference type="EMBL" id="EON62447.1"/>
    </source>
</evidence>
<name>R7YKJ9_CONA1</name>
<feature type="domain" description="C2H2-type" evidence="2">
    <location>
        <begin position="34"/>
        <end position="59"/>
    </location>
</feature>
<dbReference type="Proteomes" id="UP000016924">
    <property type="component" value="Unassembled WGS sequence"/>
</dbReference>
<dbReference type="HOGENOM" id="CLU_628523_0_0_1"/>
<accession>R7YKJ9</accession>
<reference evidence="4" key="1">
    <citation type="submission" date="2012-06" db="EMBL/GenBank/DDBJ databases">
        <title>The genome sequence of Coniosporium apollinis CBS 100218.</title>
        <authorList>
            <consortium name="The Broad Institute Genome Sequencing Platform"/>
            <person name="Cuomo C."/>
            <person name="Gorbushina A."/>
            <person name="Noack S."/>
            <person name="Walker B."/>
            <person name="Young S.K."/>
            <person name="Zeng Q."/>
            <person name="Gargeya S."/>
            <person name="Fitzgerald M."/>
            <person name="Haas B."/>
            <person name="Abouelleil A."/>
            <person name="Alvarado L."/>
            <person name="Arachchi H.M."/>
            <person name="Berlin A.M."/>
            <person name="Chapman S.B."/>
            <person name="Goldberg J."/>
            <person name="Griggs A."/>
            <person name="Gujja S."/>
            <person name="Hansen M."/>
            <person name="Howarth C."/>
            <person name="Imamovic A."/>
            <person name="Larimer J."/>
            <person name="McCowan C."/>
            <person name="Montmayeur A."/>
            <person name="Murphy C."/>
            <person name="Neiman D."/>
            <person name="Pearson M."/>
            <person name="Priest M."/>
            <person name="Roberts A."/>
            <person name="Saif S."/>
            <person name="Shea T."/>
            <person name="Sisk P."/>
            <person name="Sykes S."/>
            <person name="Wortman J."/>
            <person name="Nusbaum C."/>
            <person name="Birren B."/>
        </authorList>
    </citation>
    <scope>NUCLEOTIDE SEQUENCE [LARGE SCALE GENOMIC DNA]</scope>
    <source>
        <strain evidence="4">CBS 100218</strain>
    </source>
</reference>
<feature type="domain" description="C2H2-type" evidence="2">
    <location>
        <begin position="393"/>
        <end position="415"/>
    </location>
</feature>
<dbReference type="STRING" id="1168221.R7YKJ9"/>
<dbReference type="eggNOG" id="KOG0773">
    <property type="taxonomic scope" value="Eukaryota"/>
</dbReference>
<dbReference type="RefSeq" id="XP_007777764.1">
    <property type="nucleotide sequence ID" value="XM_007779574.1"/>
</dbReference>
<evidence type="ECO:0000313" key="4">
    <source>
        <dbReference type="Proteomes" id="UP000016924"/>
    </source>
</evidence>
<dbReference type="AlphaFoldDB" id="R7YKJ9"/>
<feature type="domain" description="C2H2-type" evidence="2">
    <location>
        <begin position="277"/>
        <end position="299"/>
    </location>
</feature>
<dbReference type="GeneID" id="19898980"/>
<dbReference type="Gene3D" id="3.30.160.60">
    <property type="entry name" value="Classic Zinc Finger"/>
    <property type="match status" value="1"/>
</dbReference>
<dbReference type="OrthoDB" id="10056939at2759"/>
<feature type="region of interest" description="Disordered" evidence="1">
    <location>
        <begin position="85"/>
        <end position="113"/>
    </location>
</feature>